<dbReference type="InterPro" id="IPR042173">
    <property type="entry name" value="RNase_J_2"/>
</dbReference>
<dbReference type="InterPro" id="IPR036866">
    <property type="entry name" value="RibonucZ/Hydroxyglut_hydro"/>
</dbReference>
<dbReference type="PANTHER" id="PTHR43694:SF1">
    <property type="entry name" value="RIBONUCLEASE J"/>
    <property type="match status" value="1"/>
</dbReference>
<dbReference type="GO" id="GO:0046872">
    <property type="term" value="F:metal ion binding"/>
    <property type="evidence" value="ECO:0007669"/>
    <property type="project" value="UniProtKB-KW"/>
</dbReference>
<reference evidence="8 9" key="1">
    <citation type="submission" date="2020-06" db="EMBL/GenBank/DDBJ databases">
        <authorList>
            <person name="De Coninck B."/>
            <person name="Ibrahim H."/>
        </authorList>
    </citation>
    <scope>NUCLEOTIDE SEQUENCE [LARGE SCALE GENOMIC DNA]</scope>
    <source>
        <strain evidence="8">Ag_rhizogenes_K599</strain>
    </source>
</reference>
<dbReference type="InterPro" id="IPR001279">
    <property type="entry name" value="Metallo-B-lactamas"/>
</dbReference>
<dbReference type="Pfam" id="PF07521">
    <property type="entry name" value="RMMBL"/>
    <property type="match status" value="1"/>
</dbReference>
<dbReference type="SUPFAM" id="SSF56281">
    <property type="entry name" value="Metallo-hydrolase/oxidoreductase"/>
    <property type="match status" value="1"/>
</dbReference>
<dbReference type="GO" id="GO:0004527">
    <property type="term" value="F:exonuclease activity"/>
    <property type="evidence" value="ECO:0007669"/>
    <property type="project" value="UniProtKB-KW"/>
</dbReference>
<dbReference type="Gene3D" id="3.60.15.10">
    <property type="entry name" value="Ribonuclease Z/Hydroxyacylglutathione hydrolase-like"/>
    <property type="match status" value="1"/>
</dbReference>
<keyword evidence="3" id="KW-0378">Hydrolase</keyword>
<dbReference type="InterPro" id="IPR055132">
    <property type="entry name" value="RNase_J_b_CASP"/>
</dbReference>
<keyword evidence="5" id="KW-0269">Exonuclease</keyword>
<keyword evidence="1" id="KW-0540">Nuclease</keyword>
<dbReference type="EMBL" id="CAICSX020000001">
    <property type="protein sequence ID" value="CAD0210924.1"/>
    <property type="molecule type" value="Genomic_DNA"/>
</dbReference>
<dbReference type="Gene3D" id="3.10.20.580">
    <property type="match status" value="1"/>
</dbReference>
<proteinExistence type="predicted"/>
<evidence type="ECO:0000259" key="7">
    <source>
        <dbReference type="SMART" id="SM00849"/>
    </source>
</evidence>
<dbReference type="InterPro" id="IPR041636">
    <property type="entry name" value="RNase_J_C"/>
</dbReference>
<dbReference type="Pfam" id="PF22505">
    <property type="entry name" value="RNase_J_b_CASP"/>
    <property type="match status" value="1"/>
</dbReference>
<dbReference type="SMART" id="SM00849">
    <property type="entry name" value="Lactamase_B"/>
    <property type="match status" value="1"/>
</dbReference>
<evidence type="ECO:0000256" key="6">
    <source>
        <dbReference type="ARBA" id="ARBA00022884"/>
    </source>
</evidence>
<keyword evidence="6" id="KW-0694">RNA-binding</keyword>
<accession>A0AAN2A124</accession>
<keyword evidence="4" id="KW-0862">Zinc</keyword>
<protein>
    <submittedName>
        <fullName evidence="8">Ribonuclease J</fullName>
    </submittedName>
</protein>
<dbReference type="AlphaFoldDB" id="A0AAN2A124"/>
<dbReference type="Pfam" id="PF17770">
    <property type="entry name" value="RNase_J_C"/>
    <property type="match status" value="1"/>
</dbReference>
<dbReference type="PANTHER" id="PTHR43694">
    <property type="entry name" value="RIBONUCLEASE J"/>
    <property type="match status" value="1"/>
</dbReference>
<dbReference type="GO" id="GO:0003723">
    <property type="term" value="F:RNA binding"/>
    <property type="evidence" value="ECO:0007669"/>
    <property type="project" value="UniProtKB-KW"/>
</dbReference>
<evidence type="ECO:0000256" key="5">
    <source>
        <dbReference type="ARBA" id="ARBA00022839"/>
    </source>
</evidence>
<gene>
    <name evidence="8" type="primary">rnj</name>
    <name evidence="8" type="ORF">AGRHK599_LOCUS948</name>
</gene>
<dbReference type="CDD" id="cd07714">
    <property type="entry name" value="RNaseJ_MBL-fold"/>
    <property type="match status" value="1"/>
</dbReference>
<organism evidence="8 9">
    <name type="scientific">Rhizobium rhizogenes</name>
    <name type="common">Agrobacterium rhizogenes</name>
    <dbReference type="NCBI Taxonomy" id="359"/>
    <lineage>
        <taxon>Bacteria</taxon>
        <taxon>Pseudomonadati</taxon>
        <taxon>Pseudomonadota</taxon>
        <taxon>Alphaproteobacteria</taxon>
        <taxon>Hyphomicrobiales</taxon>
        <taxon>Rhizobiaceae</taxon>
        <taxon>Rhizobium/Agrobacterium group</taxon>
        <taxon>Rhizobium</taxon>
    </lineage>
</organism>
<evidence type="ECO:0000256" key="1">
    <source>
        <dbReference type="ARBA" id="ARBA00022722"/>
    </source>
</evidence>
<evidence type="ECO:0000256" key="2">
    <source>
        <dbReference type="ARBA" id="ARBA00022723"/>
    </source>
</evidence>
<dbReference type="InterPro" id="IPR011108">
    <property type="entry name" value="RMMBL"/>
</dbReference>
<dbReference type="Gene3D" id="3.40.50.10710">
    <property type="entry name" value="Metallo-hydrolase/oxidoreductase"/>
    <property type="match status" value="1"/>
</dbReference>
<evidence type="ECO:0000256" key="4">
    <source>
        <dbReference type="ARBA" id="ARBA00022833"/>
    </source>
</evidence>
<evidence type="ECO:0000313" key="9">
    <source>
        <dbReference type="Proteomes" id="UP000528185"/>
    </source>
</evidence>
<comment type="caution">
    <text evidence="8">The sequence shown here is derived from an EMBL/GenBank/DDBJ whole genome shotgun (WGS) entry which is preliminary data.</text>
</comment>
<dbReference type="Proteomes" id="UP000528185">
    <property type="component" value="Unassembled WGS sequence"/>
</dbReference>
<dbReference type="Pfam" id="PF12706">
    <property type="entry name" value="Lactamase_B_2"/>
    <property type="match status" value="1"/>
</dbReference>
<feature type="domain" description="Metallo-beta-lactamase" evidence="7">
    <location>
        <begin position="43"/>
        <end position="242"/>
    </location>
</feature>
<keyword evidence="2" id="KW-0479">Metal-binding</keyword>
<name>A0AAN2A124_RHIRH</name>
<evidence type="ECO:0000313" key="8">
    <source>
        <dbReference type="EMBL" id="CAD0210924.1"/>
    </source>
</evidence>
<sequence length="579" mass="62939">MLKTGAGRGMMPSSVRFYEWIKTTMAKQDELVFLPLGGVGEIGMNLALYGYGPESKRQWIMVDCGVTFAGPDLPGVDLVLPDISYIAEQKKNLKGIIITHAHEDHYGALNDLWPGLNVPVYASGFTAGMLEAKRAYEGTRAEIPVTPFKAGDRINVGPFEIEAVGVNHSIPEPMSLVIRTPLGNVIHTGDWKIDEAPSLGPLTDEARFRAIGEEGVLALMCDSTNSVRDGVSPSEHEVSEGLRQIIENAEGRVAVTTFSSNVGRIRSIAQAAEAAGREVLLLGSSLKRVVHVSQDLGIMEGIKPFLAEDEYGYIPRDKVVLILTGSQGEPRAALAKLSRDEMRNVALAAGDTVVFSSRAIPGNEKAIIDIKNGLIEQGVHIVTDNEALVHVSGHPRRNELLKMYEWTKPQIVVPVHGEAAHLVAQKELAEQAGISQVPKVRNGNILRLAPGPAEVIDDAPHGRVFKDGNLIGDMDEMGISNRRKLSFAGHVSVNVVLDSRYDFLGDPDVVPFGLPEFDDEGEDMEDTLYDAVLGAVESIPRARRKDLELLREAVRRAVRAAANQTWGKKPIVTVFVTKV</sequence>
<evidence type="ECO:0000256" key="3">
    <source>
        <dbReference type="ARBA" id="ARBA00022801"/>
    </source>
</evidence>